<dbReference type="CDD" id="cd03785">
    <property type="entry name" value="GT28_MurG"/>
    <property type="match status" value="1"/>
</dbReference>
<evidence type="ECO:0000256" key="4">
    <source>
        <dbReference type="ARBA" id="ARBA00022679"/>
    </source>
</evidence>
<comment type="function">
    <text evidence="10">Cell wall formation. Catalyzes the transfer of a GlcNAc subunit on undecaprenyl-pyrophosphoryl-MurNAc-pentapeptide (lipid intermediate I) to form undecaprenyl-pyrophosphoryl-MurNAc-(pentapeptide)GlcNAc (lipid intermediate II).</text>
</comment>
<evidence type="ECO:0000256" key="9">
    <source>
        <dbReference type="ARBA" id="ARBA00023316"/>
    </source>
</evidence>
<dbReference type="RefSeq" id="WP_203413914.1">
    <property type="nucleotide sequence ID" value="NZ_CP060244.1"/>
</dbReference>
<dbReference type="InterPro" id="IPR006009">
    <property type="entry name" value="GlcNAc_MurG"/>
</dbReference>
<dbReference type="GO" id="GO:0071555">
    <property type="term" value="P:cell wall organization"/>
    <property type="evidence" value="ECO:0007669"/>
    <property type="project" value="UniProtKB-KW"/>
</dbReference>
<comment type="similarity">
    <text evidence="10">Belongs to the glycosyltransferase 28 family. MurG subfamily.</text>
</comment>
<evidence type="ECO:0000256" key="7">
    <source>
        <dbReference type="ARBA" id="ARBA00023136"/>
    </source>
</evidence>
<keyword evidence="5 10" id="KW-0133">Cell shape</keyword>
<feature type="binding site" evidence="10">
    <location>
        <position position="168"/>
    </location>
    <ligand>
        <name>UDP-N-acetyl-alpha-D-glucosamine</name>
        <dbReference type="ChEBI" id="CHEBI:57705"/>
    </ligand>
</feature>
<evidence type="ECO:0000313" key="13">
    <source>
        <dbReference type="EMBL" id="QNT77430.1"/>
    </source>
</evidence>
<keyword evidence="3 10" id="KW-0328">Glycosyltransferase</keyword>
<dbReference type="HAMAP" id="MF_00033">
    <property type="entry name" value="MurG"/>
    <property type="match status" value="1"/>
</dbReference>
<dbReference type="InterPro" id="IPR007235">
    <property type="entry name" value="Glyco_trans_28_C"/>
</dbReference>
<evidence type="ECO:0000256" key="6">
    <source>
        <dbReference type="ARBA" id="ARBA00022984"/>
    </source>
</evidence>
<keyword evidence="9 10" id="KW-0961">Cell wall biogenesis/degradation</keyword>
<gene>
    <name evidence="10 13" type="primary">murG</name>
    <name evidence="13" type="ORF">JGUZn3_01650</name>
</gene>
<feature type="binding site" evidence="10">
    <location>
        <position position="196"/>
    </location>
    <ligand>
        <name>UDP-N-acetyl-alpha-D-glucosamine</name>
        <dbReference type="ChEBI" id="CHEBI:57705"/>
    </ligand>
</feature>
<keyword evidence="7 10" id="KW-0472">Membrane</keyword>
<dbReference type="PANTHER" id="PTHR21015">
    <property type="entry name" value="UDP-N-ACETYLGLUCOSAMINE--N-ACETYLMURAMYL-(PENTAPEPTIDE) PYROPHOSPHORYL-UNDECAPRENOL N-ACETYLGLUCOSAMINE TRANSFERASE 1"/>
    <property type="match status" value="1"/>
</dbReference>
<dbReference type="UniPathway" id="UPA00219"/>
<dbReference type="InterPro" id="IPR004276">
    <property type="entry name" value="GlycoTrans_28_N"/>
</dbReference>
<dbReference type="SUPFAM" id="SSF53756">
    <property type="entry name" value="UDP-Glycosyltransferase/glycogen phosphorylase"/>
    <property type="match status" value="1"/>
</dbReference>
<evidence type="ECO:0000313" key="14">
    <source>
        <dbReference type="Proteomes" id="UP000516349"/>
    </source>
</evidence>
<keyword evidence="14" id="KW-1185">Reference proteome</keyword>
<feature type="binding site" evidence="10">
    <location>
        <position position="297"/>
    </location>
    <ligand>
        <name>UDP-N-acetyl-alpha-D-glucosamine</name>
        <dbReference type="ChEBI" id="CHEBI:57705"/>
    </ligand>
</feature>
<dbReference type="GO" id="GO:0005886">
    <property type="term" value="C:plasma membrane"/>
    <property type="evidence" value="ECO:0007669"/>
    <property type="project" value="UniProtKB-SubCell"/>
</dbReference>
<keyword evidence="1 10" id="KW-1003">Cell membrane</keyword>
<evidence type="ECO:0000256" key="1">
    <source>
        <dbReference type="ARBA" id="ARBA00022475"/>
    </source>
</evidence>
<feature type="binding site" evidence="10">
    <location>
        <begin position="13"/>
        <end position="15"/>
    </location>
    <ligand>
        <name>UDP-N-acetyl-alpha-D-glucosamine</name>
        <dbReference type="ChEBI" id="CHEBI:57705"/>
    </ligand>
</feature>
<evidence type="ECO:0000259" key="12">
    <source>
        <dbReference type="Pfam" id="PF04101"/>
    </source>
</evidence>
<evidence type="ECO:0000259" key="11">
    <source>
        <dbReference type="Pfam" id="PF03033"/>
    </source>
</evidence>
<evidence type="ECO:0000256" key="3">
    <source>
        <dbReference type="ARBA" id="ARBA00022676"/>
    </source>
</evidence>
<proteinExistence type="inferred from homology"/>
<dbReference type="GO" id="GO:0050511">
    <property type="term" value="F:undecaprenyldiphospho-muramoylpentapeptide beta-N-acetylglucosaminyltransferase activity"/>
    <property type="evidence" value="ECO:0007669"/>
    <property type="project" value="UniProtKB-UniRule"/>
</dbReference>
<dbReference type="Proteomes" id="UP000516349">
    <property type="component" value="Chromosome"/>
</dbReference>
<dbReference type="GO" id="GO:0008360">
    <property type="term" value="P:regulation of cell shape"/>
    <property type="evidence" value="ECO:0007669"/>
    <property type="project" value="UniProtKB-KW"/>
</dbReference>
<dbReference type="EMBL" id="CP060244">
    <property type="protein sequence ID" value="QNT77430.1"/>
    <property type="molecule type" value="Genomic_DNA"/>
</dbReference>
<feature type="domain" description="Glycosyltransferase family 28 N-terminal" evidence="11">
    <location>
        <begin position="7"/>
        <end position="145"/>
    </location>
</feature>
<dbReference type="EC" id="2.4.1.227" evidence="10"/>
<dbReference type="GO" id="GO:0051301">
    <property type="term" value="P:cell division"/>
    <property type="evidence" value="ECO:0007669"/>
    <property type="project" value="UniProtKB-KW"/>
</dbReference>
<dbReference type="KEGG" id="ebla:JGUZn3_01650"/>
<sequence>MSERKAVIAAGGTGGHFFPAEALANALHQRGYELILMTDSRAGLRKDGIFSSSQQFTLPGAGIAGHSLKRKISSGLALLVGAAQARNILKATHPQVVIGFGGYPSIPPLLGAYLLRKNIRIILHEGNAVLGHANRFLARFADAIGTSFPEVNNIPARCFTALTGMPVREDIAQLYHTPYTPPAEDGPIQLLIWGGSLGARIFGQVVPQTLCQLPDHLRKRLMVTQQVRQEDIQEVNSIYAAAGIHATTAPFFTNIAELLSKAHLVIGRAGGSSVAELTLAGKPAIFVPLPIAANDEQTANARILEKDGAGWVLPQTEFRYETLYPLLVRLLSNTHDLAASAHAVRQHAHPYAAEQLANLVDSTTAHSSRSS</sequence>
<name>A0A7H1NNS0_9PROT</name>
<feature type="binding site" evidence="10">
    <location>
        <position position="127"/>
    </location>
    <ligand>
        <name>UDP-N-acetyl-alpha-D-glucosamine</name>
        <dbReference type="ChEBI" id="CHEBI:57705"/>
    </ligand>
</feature>
<keyword evidence="2 10" id="KW-0132">Cell division</keyword>
<dbReference type="NCBIfam" id="TIGR01133">
    <property type="entry name" value="murG"/>
    <property type="match status" value="1"/>
</dbReference>
<organism evidence="13 14">
    <name type="scientific">Entomobacter blattae</name>
    <dbReference type="NCBI Taxonomy" id="2762277"/>
    <lineage>
        <taxon>Bacteria</taxon>
        <taxon>Pseudomonadati</taxon>
        <taxon>Pseudomonadota</taxon>
        <taxon>Alphaproteobacteria</taxon>
        <taxon>Acetobacterales</taxon>
        <taxon>Acetobacteraceae</taxon>
        <taxon>Entomobacter</taxon>
    </lineage>
</organism>
<evidence type="ECO:0000256" key="2">
    <source>
        <dbReference type="ARBA" id="ARBA00022618"/>
    </source>
</evidence>
<reference evidence="13 14" key="1">
    <citation type="submission" date="2020-08" db="EMBL/GenBank/DDBJ databases">
        <title>Complete genome sequence of Entomobacter blattae G55GP.</title>
        <authorList>
            <person name="Poehlein A."/>
            <person name="Guzman J."/>
            <person name="Daniel R."/>
            <person name="Vilcinskas A."/>
        </authorList>
    </citation>
    <scope>NUCLEOTIDE SEQUENCE [LARGE SCALE GENOMIC DNA]</scope>
    <source>
        <strain evidence="13 14">G55GP</strain>
    </source>
</reference>
<comment type="catalytic activity">
    <reaction evidence="10">
        <text>di-trans,octa-cis-undecaprenyl diphospho-N-acetyl-alpha-D-muramoyl-L-alanyl-D-glutamyl-meso-2,6-diaminopimeloyl-D-alanyl-D-alanine + UDP-N-acetyl-alpha-D-glucosamine = di-trans,octa-cis-undecaprenyl diphospho-[N-acetyl-alpha-D-glucosaminyl-(1-&gt;4)]-N-acetyl-alpha-D-muramoyl-L-alanyl-D-glutamyl-meso-2,6-diaminopimeloyl-D-alanyl-D-alanine + UDP + H(+)</text>
        <dbReference type="Rhea" id="RHEA:31227"/>
        <dbReference type="ChEBI" id="CHEBI:15378"/>
        <dbReference type="ChEBI" id="CHEBI:57705"/>
        <dbReference type="ChEBI" id="CHEBI:58223"/>
        <dbReference type="ChEBI" id="CHEBI:61387"/>
        <dbReference type="ChEBI" id="CHEBI:61388"/>
        <dbReference type="EC" id="2.4.1.227"/>
    </reaction>
</comment>
<dbReference type="AlphaFoldDB" id="A0A7H1NNS0"/>
<comment type="pathway">
    <text evidence="10">Cell wall biogenesis; peptidoglycan biosynthesis.</text>
</comment>
<feature type="domain" description="Glycosyl transferase family 28 C-terminal" evidence="12">
    <location>
        <begin position="190"/>
        <end position="356"/>
    </location>
</feature>
<evidence type="ECO:0000256" key="10">
    <source>
        <dbReference type="HAMAP-Rule" id="MF_00033"/>
    </source>
</evidence>
<comment type="caution">
    <text evidence="10">Lacks conserved residue(s) required for the propagation of feature annotation.</text>
</comment>
<dbReference type="Pfam" id="PF03033">
    <property type="entry name" value="Glyco_transf_28"/>
    <property type="match status" value="1"/>
</dbReference>
<comment type="subcellular location">
    <subcellularLocation>
        <location evidence="10">Cell membrane</location>
        <topology evidence="10">Peripheral membrane protein</topology>
        <orientation evidence="10">Cytoplasmic side</orientation>
    </subcellularLocation>
</comment>
<keyword evidence="8 10" id="KW-0131">Cell cycle</keyword>
<evidence type="ECO:0000256" key="8">
    <source>
        <dbReference type="ARBA" id="ARBA00023306"/>
    </source>
</evidence>
<dbReference type="PANTHER" id="PTHR21015:SF22">
    <property type="entry name" value="GLYCOSYLTRANSFERASE"/>
    <property type="match status" value="1"/>
</dbReference>
<dbReference type="GO" id="GO:0009252">
    <property type="term" value="P:peptidoglycan biosynthetic process"/>
    <property type="evidence" value="ECO:0007669"/>
    <property type="project" value="UniProtKB-UniRule"/>
</dbReference>
<dbReference type="Pfam" id="PF04101">
    <property type="entry name" value="Glyco_tran_28_C"/>
    <property type="match status" value="1"/>
</dbReference>
<keyword evidence="6 10" id="KW-0573">Peptidoglycan synthesis</keyword>
<keyword evidence="4 10" id="KW-0808">Transferase</keyword>
<dbReference type="Gene3D" id="3.40.50.2000">
    <property type="entry name" value="Glycogen Phosphorylase B"/>
    <property type="match status" value="2"/>
</dbReference>
<evidence type="ECO:0000256" key="5">
    <source>
        <dbReference type="ARBA" id="ARBA00022960"/>
    </source>
</evidence>
<accession>A0A7H1NNS0</accession>
<dbReference type="GO" id="GO:0005975">
    <property type="term" value="P:carbohydrate metabolic process"/>
    <property type="evidence" value="ECO:0007669"/>
    <property type="project" value="InterPro"/>
</dbReference>
<protein>
    <recommendedName>
        <fullName evidence="10">UDP-N-acetylglucosamine--N-acetylmuramyl-(pentapeptide) pyrophosphoryl-undecaprenol N-acetylglucosamine transferase</fullName>
        <ecNumber evidence="10">2.4.1.227</ecNumber>
    </recommendedName>
    <alternativeName>
        <fullName evidence="10">Undecaprenyl-PP-MurNAc-pentapeptide-UDPGlcNAc GlcNAc transferase</fullName>
    </alternativeName>
</protein>